<dbReference type="RefSeq" id="WP_073482823.1">
    <property type="nucleotide sequence ID" value="NZ_FQVN01000004.1"/>
</dbReference>
<dbReference type="InterPro" id="IPR021763">
    <property type="entry name" value="DUF3326"/>
</dbReference>
<dbReference type="OrthoDB" id="9773169at2"/>
<sequence>MGSVEHRLVDVARPPRTLTWTRVAHLLAPHSTEDEVPLRLVLVGAGDGRLRFEVSVLKGLSGHRQAWGSLWEFRPRRRQRTDRFVAVQVVPTGVRAEIGGFSGDATPATNLLASVCDHLLTHPNCVTASDLYWARENVLYLEGNLLSRFLTGTIHLLPRRTRRLGLLVDTPRSEDLLNNVLNAVNAARAVGGLDLGPVWVCGKPLRAHVFYSDSGRALGNISNLAEILDLALEAARSVDALAITSEIAVDPGLRADYYAGKEVPNPWGGVEALLTHAVTTVAGLPAAHAPMLTVWENTRVDGPVDPRDAAEVISMTYLVSVLRGLAAAPQPIAADAPVVPGDIRLTAEDVGAVVLPATAVGGIPAFAALGQHIPLVLVTENDTISQLRPEDLAAAGDPEGTEIYVVDNYLEAAGVLVALRERLSLGSLRRPIPGTEPLRLIGEGT</sequence>
<dbReference type="PANTHER" id="PTHR36891:SF1">
    <property type="entry name" value="OS01G0127400 PROTEIN"/>
    <property type="match status" value="1"/>
</dbReference>
<organism evidence="1 2">
    <name type="scientific">Streptoalloteichus hindustanus</name>
    <dbReference type="NCBI Taxonomy" id="2017"/>
    <lineage>
        <taxon>Bacteria</taxon>
        <taxon>Bacillati</taxon>
        <taxon>Actinomycetota</taxon>
        <taxon>Actinomycetes</taxon>
        <taxon>Pseudonocardiales</taxon>
        <taxon>Pseudonocardiaceae</taxon>
        <taxon>Streptoalloteichus</taxon>
    </lineage>
</organism>
<dbReference type="Proteomes" id="UP000184501">
    <property type="component" value="Unassembled WGS sequence"/>
</dbReference>
<dbReference type="Pfam" id="PF11805">
    <property type="entry name" value="DUF3326"/>
    <property type="match status" value="1"/>
</dbReference>
<accession>A0A1M5CGM0</accession>
<evidence type="ECO:0000313" key="1">
    <source>
        <dbReference type="EMBL" id="SHF53905.1"/>
    </source>
</evidence>
<proteinExistence type="predicted"/>
<evidence type="ECO:0008006" key="3">
    <source>
        <dbReference type="Google" id="ProtNLM"/>
    </source>
</evidence>
<dbReference type="AlphaFoldDB" id="A0A1M5CGM0"/>
<reference evidence="1 2" key="1">
    <citation type="submission" date="2016-11" db="EMBL/GenBank/DDBJ databases">
        <authorList>
            <person name="Jaros S."/>
            <person name="Januszkiewicz K."/>
            <person name="Wedrychowicz H."/>
        </authorList>
    </citation>
    <scope>NUCLEOTIDE SEQUENCE [LARGE SCALE GENOMIC DNA]</scope>
    <source>
        <strain evidence="1 2">DSM 44523</strain>
    </source>
</reference>
<gene>
    <name evidence="1" type="ORF">SAMN05444320_10419</name>
</gene>
<dbReference type="EMBL" id="FQVN01000004">
    <property type="protein sequence ID" value="SHF53905.1"/>
    <property type="molecule type" value="Genomic_DNA"/>
</dbReference>
<keyword evidence="2" id="KW-1185">Reference proteome</keyword>
<dbReference type="STRING" id="2017.SAMN05444320_10419"/>
<dbReference type="PANTHER" id="PTHR36891">
    <property type="entry name" value="OS01G0127400 PROTEIN"/>
    <property type="match status" value="1"/>
</dbReference>
<name>A0A1M5CGM0_STRHI</name>
<evidence type="ECO:0000313" key="2">
    <source>
        <dbReference type="Proteomes" id="UP000184501"/>
    </source>
</evidence>
<protein>
    <recommendedName>
        <fullName evidence="3">DUF3326 domain-containing protein</fullName>
    </recommendedName>
</protein>